<evidence type="ECO:0000313" key="2">
    <source>
        <dbReference type="EnsemblMetazoa" id="Aqu2.1.38288_001"/>
    </source>
</evidence>
<dbReference type="InParanoid" id="A0A1X7VE75"/>
<dbReference type="InterPro" id="IPR052055">
    <property type="entry name" value="Hepadnavirus_pol/RT"/>
</dbReference>
<sequence length="215" mass="24077">MSPRPENKETETRGSNDDQRSTGSSHCSRSVMPIEKIAKAIPPAPLLCRALQRDLTAALDQSNQWYNTPCSLSSAIEELELWNTQRTSWNVKSLVLRQPDILIISDASLRGWGTSCQGTQTGCLWSQKEQQLHLNCLELLAATLAVETILKDQENKSVQLLLDNQIALAYVNNLGSTVSAQATKLAREQWMWCLQRDMLLTTQHLPGKKNVIAHR</sequence>
<name>A0A1X7VE75_AMPQE</name>
<dbReference type="InterPro" id="IPR012337">
    <property type="entry name" value="RNaseH-like_sf"/>
</dbReference>
<dbReference type="OMA" id="INEQFEY"/>
<dbReference type="SUPFAM" id="SSF53098">
    <property type="entry name" value="Ribonuclease H-like"/>
    <property type="match status" value="1"/>
</dbReference>
<dbReference type="OrthoDB" id="2371919at2759"/>
<proteinExistence type="predicted"/>
<accession>A0A1X7VE75</accession>
<evidence type="ECO:0008006" key="3">
    <source>
        <dbReference type="Google" id="ProtNLM"/>
    </source>
</evidence>
<dbReference type="PANTHER" id="PTHR33050">
    <property type="entry name" value="REVERSE TRANSCRIPTASE DOMAIN-CONTAINING PROTEIN"/>
    <property type="match status" value="1"/>
</dbReference>
<dbReference type="AlphaFoldDB" id="A0A1X7VE75"/>
<dbReference type="CDD" id="cd09275">
    <property type="entry name" value="RNase_HI_RT_DIRS1"/>
    <property type="match status" value="1"/>
</dbReference>
<evidence type="ECO:0000256" key="1">
    <source>
        <dbReference type="SAM" id="MobiDB-lite"/>
    </source>
</evidence>
<protein>
    <recommendedName>
        <fullName evidence="3">RNase H type-1 domain-containing protein</fullName>
    </recommendedName>
</protein>
<feature type="region of interest" description="Disordered" evidence="1">
    <location>
        <begin position="1"/>
        <end position="28"/>
    </location>
</feature>
<dbReference type="EnsemblMetazoa" id="Aqu2.1.38288_001">
    <property type="protein sequence ID" value="Aqu2.1.38288_001"/>
    <property type="gene ID" value="Aqu2.1.38288"/>
</dbReference>
<feature type="compositionally biased region" description="Basic and acidic residues" evidence="1">
    <location>
        <begin position="1"/>
        <end position="20"/>
    </location>
</feature>
<dbReference type="PANTHER" id="PTHR33050:SF7">
    <property type="entry name" value="RIBONUCLEASE H"/>
    <property type="match status" value="1"/>
</dbReference>
<organism evidence="2">
    <name type="scientific">Amphimedon queenslandica</name>
    <name type="common">Sponge</name>
    <dbReference type="NCBI Taxonomy" id="400682"/>
    <lineage>
        <taxon>Eukaryota</taxon>
        <taxon>Metazoa</taxon>
        <taxon>Porifera</taxon>
        <taxon>Demospongiae</taxon>
        <taxon>Heteroscleromorpha</taxon>
        <taxon>Haplosclerida</taxon>
        <taxon>Niphatidae</taxon>
        <taxon>Amphimedon</taxon>
    </lineage>
</organism>
<reference evidence="2" key="1">
    <citation type="submission" date="2017-05" db="UniProtKB">
        <authorList>
            <consortium name="EnsemblMetazoa"/>
        </authorList>
    </citation>
    <scope>IDENTIFICATION</scope>
</reference>